<evidence type="ECO:0000313" key="2">
    <source>
        <dbReference type="EMBL" id="MES1929791.1"/>
    </source>
</evidence>
<reference evidence="2 3" key="1">
    <citation type="submission" date="2013-03" db="EMBL/GenBank/DDBJ databases">
        <title>Salinisphaera dokdonensis CL-ES53 Genome Sequencing.</title>
        <authorList>
            <person name="Li C."/>
            <person name="Lai Q."/>
            <person name="Shao Z."/>
        </authorList>
    </citation>
    <scope>NUCLEOTIDE SEQUENCE [LARGE SCALE GENOMIC DNA]</scope>
    <source>
        <strain evidence="2 3">CL-ES53</strain>
    </source>
</reference>
<dbReference type="GO" id="GO:0016740">
    <property type="term" value="F:transferase activity"/>
    <property type="evidence" value="ECO:0007669"/>
    <property type="project" value="UniProtKB-KW"/>
</dbReference>
<dbReference type="InterPro" id="IPR001296">
    <property type="entry name" value="Glyco_trans_1"/>
</dbReference>
<sequence>MLPNFEDWRYEKKLLGFKLGQHPGALRRSRYRWLGRHMEPDVALLWNRLDQQPRVLDALGARRCLYWEHGSAWLAGDDDAKADVLSRLPALICNSQAARRMLQLRWGYEGIVRVCLNGMRSRHVVTDFKHLPRNRPLHIGVASRLVPVKGTCLALHTLAELHRHGVDATLSIAGDGPLRTALESLAQSLGIASKVRFLGVVKDMPMFFSEIDLLLHPALREPFGVVAAEAGAMGCPVVCTAVDGLPEVVTDGVTGACVPPTADLARYRELGGVTDGLPPVVYVPDLDTVQPPRVCEPAALAKGVMAVIKDAEGFSRMSHAAIDDVATRFDFDQHVDEVMAAVREYHATGTLEPAP</sequence>
<accession>A0ABV2B1M0</accession>
<keyword evidence="3" id="KW-1185">Reference proteome</keyword>
<protein>
    <submittedName>
        <fullName evidence="2">Group 1 glycosyl transferase</fullName>
    </submittedName>
</protein>
<name>A0ABV2B1M0_9GAMM</name>
<dbReference type="EMBL" id="APND01000003">
    <property type="protein sequence ID" value="MES1929791.1"/>
    <property type="molecule type" value="Genomic_DNA"/>
</dbReference>
<comment type="caution">
    <text evidence="2">The sequence shown here is derived from an EMBL/GenBank/DDBJ whole genome shotgun (WGS) entry which is preliminary data.</text>
</comment>
<dbReference type="PANTHER" id="PTHR12526">
    <property type="entry name" value="GLYCOSYLTRANSFERASE"/>
    <property type="match status" value="1"/>
</dbReference>
<organism evidence="2 3">
    <name type="scientific">Salinisphaera dokdonensis CL-ES53</name>
    <dbReference type="NCBI Taxonomy" id="1304272"/>
    <lineage>
        <taxon>Bacteria</taxon>
        <taxon>Pseudomonadati</taxon>
        <taxon>Pseudomonadota</taxon>
        <taxon>Gammaproteobacteria</taxon>
        <taxon>Salinisphaerales</taxon>
        <taxon>Salinisphaeraceae</taxon>
        <taxon>Salinisphaera</taxon>
    </lineage>
</organism>
<evidence type="ECO:0000313" key="3">
    <source>
        <dbReference type="Proteomes" id="UP001460888"/>
    </source>
</evidence>
<dbReference type="Gene3D" id="3.40.50.2000">
    <property type="entry name" value="Glycogen Phosphorylase B"/>
    <property type="match status" value="2"/>
</dbReference>
<evidence type="ECO:0000259" key="1">
    <source>
        <dbReference type="Pfam" id="PF00534"/>
    </source>
</evidence>
<dbReference type="Pfam" id="PF00534">
    <property type="entry name" value="Glycos_transf_1"/>
    <property type="match status" value="1"/>
</dbReference>
<dbReference type="Proteomes" id="UP001460888">
    <property type="component" value="Unassembled WGS sequence"/>
</dbReference>
<feature type="domain" description="Glycosyl transferase family 1" evidence="1">
    <location>
        <begin position="128"/>
        <end position="263"/>
    </location>
</feature>
<keyword evidence="2" id="KW-0808">Transferase</keyword>
<proteinExistence type="predicted"/>
<gene>
    <name evidence="2" type="ORF">SADO_11054</name>
</gene>
<dbReference type="SUPFAM" id="SSF53756">
    <property type="entry name" value="UDP-Glycosyltransferase/glycogen phosphorylase"/>
    <property type="match status" value="1"/>
</dbReference>